<dbReference type="InterPro" id="IPR036856">
    <property type="entry name" value="Ald_Oxase/Xan_DH_a/b_sf"/>
</dbReference>
<dbReference type="PANTHER" id="PTHR11908">
    <property type="entry name" value="XANTHINE DEHYDROGENASE"/>
    <property type="match status" value="1"/>
</dbReference>
<evidence type="ECO:0000313" key="5">
    <source>
        <dbReference type="Proteomes" id="UP001499967"/>
    </source>
</evidence>
<sequence length="734" mass="76774">MTSMVGRPIARLDGEAKVTGAARYAADAQVAGVTHGTLVMSTVARGRITRIDVRAAEAAPGVLAVLTHRTSPRLALPAADLATAFFQRFLPMQDDLVRHAGQPVALVVAGTLEQAQHAAALVTVEYAAEQPAVDLDDALPTAFVPPPTPVEHNDVVRGDPDAGFAAAHVVVDAEYRTPLQHHNALEPSATIARWEGDRLTVHESAQYVVATRNALAQAFGLPPENVRVISPFLGGGFGSKGPVWPHTLLTAAAARHVGRPVKLVLTRAQTYTSHGHRAATHQHLRVGADRDGRLTAIEHVLTQHVSRTDTFMGNGSEPTRMLYAVPNLRSTQRAVPLDLPTQSFVRSPETAAVHALESALDEVAVALGVDPVELRIRNHSAVNQDTGVPHGSNHLVECYRRGAEAFGWAGRDQRPGAMRDGGALVGWGMATAAHTAGNRPGAGVRVTLGPDGTATVQCATHDIGTGTYTVMTQVAADTLGMHLHTVSFELGDTDFPPAFGSAASSTVPAVGAGVVRACTQARDRAVALAVGDPGSPLHGLAPDQVGAAEGHLFATGMPSRRISYRDLMGHHGRAEVLTSSPAPAPLGYSTGAVFAEVHVDPAVGRVRVTRVVGVFDPGRVLNHQTARSQAVGGVIWGIGVALTEHTLLDPHLGRIVTPNLSGYLVPVTADVPEIDVSFIDEPDPASPALGARGFGETPSTGVTAAIGNAVHHATGRRIRDLPITQDKVLAPPAT</sequence>
<dbReference type="Proteomes" id="UP001499967">
    <property type="component" value="Unassembled WGS sequence"/>
</dbReference>
<dbReference type="InterPro" id="IPR037165">
    <property type="entry name" value="AldOxase/xan_DH_Mopterin-bd_sf"/>
</dbReference>
<protein>
    <submittedName>
        <fullName evidence="4">Xanthine dehydrogenase family protein molybdopterin-binding subunit</fullName>
    </submittedName>
</protein>
<dbReference type="SUPFAM" id="SSF56003">
    <property type="entry name" value="Molybdenum cofactor-binding domain"/>
    <property type="match status" value="1"/>
</dbReference>
<dbReference type="Gene3D" id="3.30.365.10">
    <property type="entry name" value="Aldehyde oxidase/xanthine dehydrogenase, molybdopterin binding domain"/>
    <property type="match status" value="4"/>
</dbReference>
<dbReference type="RefSeq" id="WP_343942856.1">
    <property type="nucleotide sequence ID" value="NZ_BAAAHP010000108.1"/>
</dbReference>
<dbReference type="Pfam" id="PF20256">
    <property type="entry name" value="MoCoBD_2"/>
    <property type="match status" value="1"/>
</dbReference>
<organism evidence="4 5">
    <name type="scientific">Pseudonocardia zijingensis</name>
    <dbReference type="NCBI Taxonomy" id="153376"/>
    <lineage>
        <taxon>Bacteria</taxon>
        <taxon>Bacillati</taxon>
        <taxon>Actinomycetota</taxon>
        <taxon>Actinomycetes</taxon>
        <taxon>Pseudonocardiales</taxon>
        <taxon>Pseudonocardiaceae</taxon>
        <taxon>Pseudonocardia</taxon>
    </lineage>
</organism>
<dbReference type="EMBL" id="BAAAHP010000108">
    <property type="protein sequence ID" value="GAA0942457.1"/>
    <property type="molecule type" value="Genomic_DNA"/>
</dbReference>
<proteinExistence type="predicted"/>
<keyword evidence="2" id="KW-0560">Oxidoreductase</keyword>
<dbReference type="PANTHER" id="PTHR11908:SF132">
    <property type="entry name" value="ALDEHYDE OXIDASE 1-RELATED"/>
    <property type="match status" value="1"/>
</dbReference>
<feature type="domain" description="Aldehyde oxidase/xanthine dehydrogenase a/b hammerhead" evidence="3">
    <location>
        <begin position="19"/>
        <end position="130"/>
    </location>
</feature>
<gene>
    <name evidence="4" type="ORF">GCM10009559_38600</name>
</gene>
<dbReference type="InterPro" id="IPR016208">
    <property type="entry name" value="Ald_Oxase/xanthine_DH-like"/>
</dbReference>
<evidence type="ECO:0000256" key="2">
    <source>
        <dbReference type="ARBA" id="ARBA00023002"/>
    </source>
</evidence>
<evidence type="ECO:0000313" key="4">
    <source>
        <dbReference type="EMBL" id="GAA0942457.1"/>
    </source>
</evidence>
<name>A0ABN1QHA1_9PSEU</name>
<dbReference type="SMART" id="SM01008">
    <property type="entry name" value="Ald_Xan_dh_C"/>
    <property type="match status" value="1"/>
</dbReference>
<dbReference type="Pfam" id="PF01315">
    <property type="entry name" value="Ald_Xan_dh_C"/>
    <property type="match status" value="1"/>
</dbReference>
<dbReference type="SUPFAM" id="SSF54665">
    <property type="entry name" value="CO dehydrogenase molybdoprotein N-domain-like"/>
    <property type="match status" value="1"/>
</dbReference>
<dbReference type="InterPro" id="IPR046867">
    <property type="entry name" value="AldOxase/xan_DH_MoCoBD2"/>
</dbReference>
<accession>A0ABN1QHA1</accession>
<dbReference type="Gene3D" id="3.90.1170.50">
    <property type="entry name" value="Aldehyde oxidase/xanthine dehydrogenase, a/b hammerhead"/>
    <property type="match status" value="1"/>
</dbReference>
<comment type="caution">
    <text evidence="4">The sequence shown here is derived from an EMBL/GenBank/DDBJ whole genome shotgun (WGS) entry which is preliminary data.</text>
</comment>
<keyword evidence="1" id="KW-0500">Molybdenum</keyword>
<evidence type="ECO:0000259" key="3">
    <source>
        <dbReference type="SMART" id="SM01008"/>
    </source>
</evidence>
<dbReference type="InterPro" id="IPR008274">
    <property type="entry name" value="AldOxase/xan_DH_MoCoBD1"/>
</dbReference>
<reference evidence="4 5" key="1">
    <citation type="journal article" date="2019" name="Int. J. Syst. Evol. Microbiol.">
        <title>The Global Catalogue of Microorganisms (GCM) 10K type strain sequencing project: providing services to taxonomists for standard genome sequencing and annotation.</title>
        <authorList>
            <consortium name="The Broad Institute Genomics Platform"/>
            <consortium name="The Broad Institute Genome Sequencing Center for Infectious Disease"/>
            <person name="Wu L."/>
            <person name="Ma J."/>
        </authorList>
    </citation>
    <scope>NUCLEOTIDE SEQUENCE [LARGE SCALE GENOMIC DNA]</scope>
    <source>
        <strain evidence="4 5">JCM 11117</strain>
    </source>
</reference>
<dbReference type="InterPro" id="IPR000674">
    <property type="entry name" value="Ald_Oxase/Xan_DH_a/b"/>
</dbReference>
<evidence type="ECO:0000256" key="1">
    <source>
        <dbReference type="ARBA" id="ARBA00022505"/>
    </source>
</evidence>
<keyword evidence="5" id="KW-1185">Reference proteome</keyword>
<dbReference type="Pfam" id="PF02738">
    <property type="entry name" value="MoCoBD_1"/>
    <property type="match status" value="1"/>
</dbReference>